<feature type="transmembrane region" description="Helical" evidence="8">
    <location>
        <begin position="225"/>
        <end position="248"/>
    </location>
</feature>
<evidence type="ECO:0000256" key="1">
    <source>
        <dbReference type="ARBA" id="ARBA00004651"/>
    </source>
</evidence>
<comment type="caution">
    <text evidence="10">The sequence shown here is derived from an EMBL/GenBank/DDBJ whole genome shotgun (WGS) entry which is preliminary data.</text>
</comment>
<dbReference type="Proteomes" id="UP000245959">
    <property type="component" value="Unassembled WGS sequence"/>
</dbReference>
<dbReference type="EMBL" id="QEKH01000014">
    <property type="protein sequence ID" value="PVY41497.1"/>
    <property type="molecule type" value="Genomic_DNA"/>
</dbReference>
<keyword evidence="5 8" id="KW-1133">Transmembrane helix</keyword>
<dbReference type="Gene3D" id="3.30.70.1450">
    <property type="entry name" value="Regulator of K+ conductance, C-terminal domain"/>
    <property type="match status" value="1"/>
</dbReference>
<evidence type="ECO:0000256" key="3">
    <source>
        <dbReference type="ARBA" id="ARBA00022449"/>
    </source>
</evidence>
<evidence type="ECO:0000256" key="2">
    <source>
        <dbReference type="ARBA" id="ARBA00022448"/>
    </source>
</evidence>
<feature type="transmembrane region" description="Helical" evidence="8">
    <location>
        <begin position="120"/>
        <end position="146"/>
    </location>
</feature>
<dbReference type="GO" id="GO:0008324">
    <property type="term" value="F:monoatomic cation transmembrane transporter activity"/>
    <property type="evidence" value="ECO:0007669"/>
    <property type="project" value="InterPro"/>
</dbReference>
<keyword evidence="7 8" id="KW-0472">Membrane</keyword>
<feature type="transmembrane region" description="Helical" evidence="8">
    <location>
        <begin position="158"/>
        <end position="177"/>
    </location>
</feature>
<dbReference type="GO" id="GO:0006813">
    <property type="term" value="P:potassium ion transport"/>
    <property type="evidence" value="ECO:0007669"/>
    <property type="project" value="InterPro"/>
</dbReference>
<dbReference type="GO" id="GO:1902600">
    <property type="term" value="P:proton transmembrane transport"/>
    <property type="evidence" value="ECO:0007669"/>
    <property type="project" value="InterPro"/>
</dbReference>
<dbReference type="GO" id="GO:0005886">
    <property type="term" value="C:plasma membrane"/>
    <property type="evidence" value="ECO:0007669"/>
    <property type="project" value="UniProtKB-SubCell"/>
</dbReference>
<feature type="transmembrane region" description="Helical" evidence="8">
    <location>
        <begin position="406"/>
        <end position="424"/>
    </location>
</feature>
<dbReference type="NCBIfam" id="NF003715">
    <property type="entry name" value="PRK05326.1-2"/>
    <property type="match status" value="1"/>
</dbReference>
<dbReference type="PANTHER" id="PTHR32507">
    <property type="entry name" value="NA(+)/H(+) ANTIPORTER 1"/>
    <property type="match status" value="1"/>
</dbReference>
<dbReference type="PROSITE" id="PS51202">
    <property type="entry name" value="RCK_C"/>
    <property type="match status" value="1"/>
</dbReference>
<dbReference type="InterPro" id="IPR006153">
    <property type="entry name" value="Cation/H_exchanger_TM"/>
</dbReference>
<dbReference type="AlphaFoldDB" id="A0A2U1AZ25"/>
<keyword evidence="6" id="KW-0406">Ion transport</keyword>
<evidence type="ECO:0000259" key="9">
    <source>
        <dbReference type="PROSITE" id="PS51202"/>
    </source>
</evidence>
<keyword evidence="3" id="KW-0050">Antiport</keyword>
<feature type="transmembrane region" description="Helical" evidence="8">
    <location>
        <begin position="53"/>
        <end position="78"/>
    </location>
</feature>
<evidence type="ECO:0000313" key="11">
    <source>
        <dbReference type="Proteomes" id="UP000245959"/>
    </source>
</evidence>
<dbReference type="RefSeq" id="WP_116884148.1">
    <property type="nucleotide sequence ID" value="NZ_CABMMC010000152.1"/>
</dbReference>
<evidence type="ECO:0000256" key="7">
    <source>
        <dbReference type="ARBA" id="ARBA00023136"/>
    </source>
</evidence>
<comment type="subcellular location">
    <subcellularLocation>
        <location evidence="1">Cell membrane</location>
        <topology evidence="1">Multi-pass membrane protein</topology>
    </subcellularLocation>
</comment>
<dbReference type="GO" id="GO:0015297">
    <property type="term" value="F:antiporter activity"/>
    <property type="evidence" value="ECO:0007669"/>
    <property type="project" value="UniProtKB-KW"/>
</dbReference>
<dbReference type="Gene3D" id="6.10.140.1330">
    <property type="match status" value="1"/>
</dbReference>
<feature type="transmembrane region" description="Helical" evidence="8">
    <location>
        <begin position="318"/>
        <end position="337"/>
    </location>
</feature>
<evidence type="ECO:0000256" key="8">
    <source>
        <dbReference type="SAM" id="Phobius"/>
    </source>
</evidence>
<dbReference type="GeneID" id="78295461"/>
<dbReference type="PANTHER" id="PTHR32507:SF7">
    <property type="entry name" value="K(+)_H(+) ANTIPORTER NHAP2"/>
    <property type="match status" value="1"/>
</dbReference>
<feature type="transmembrane region" description="Helical" evidence="8">
    <location>
        <begin position="343"/>
        <end position="367"/>
    </location>
</feature>
<dbReference type="SUPFAM" id="SSF116726">
    <property type="entry name" value="TrkA C-terminal domain-like"/>
    <property type="match status" value="1"/>
</dbReference>
<keyword evidence="11" id="KW-1185">Reference proteome</keyword>
<feature type="transmembrane region" description="Helical" evidence="8">
    <location>
        <begin position="90"/>
        <end position="108"/>
    </location>
</feature>
<name>A0A2U1AZ25_9BACT</name>
<evidence type="ECO:0000256" key="6">
    <source>
        <dbReference type="ARBA" id="ARBA00023065"/>
    </source>
</evidence>
<protein>
    <submittedName>
        <fullName evidence="10">Potassium/proton antiporter (CPA1 family)</fullName>
    </submittedName>
</protein>
<reference evidence="10 11" key="1">
    <citation type="submission" date="2018-04" db="EMBL/GenBank/DDBJ databases">
        <title>Genomic Encyclopedia of Type Strains, Phase IV (KMG-IV): sequencing the most valuable type-strain genomes for metagenomic binning, comparative biology and taxonomic classification.</title>
        <authorList>
            <person name="Goeker M."/>
        </authorList>
    </citation>
    <scope>NUCLEOTIDE SEQUENCE [LARGE SCALE GENOMIC DNA]</scope>
    <source>
        <strain evidence="10 11">DSM 14823</strain>
    </source>
</reference>
<evidence type="ECO:0000256" key="5">
    <source>
        <dbReference type="ARBA" id="ARBA00022989"/>
    </source>
</evidence>
<feature type="transmembrane region" description="Helical" evidence="8">
    <location>
        <begin position="379"/>
        <end position="400"/>
    </location>
</feature>
<dbReference type="Pfam" id="PF00999">
    <property type="entry name" value="Na_H_Exchanger"/>
    <property type="match status" value="1"/>
</dbReference>
<evidence type="ECO:0000256" key="4">
    <source>
        <dbReference type="ARBA" id="ARBA00022692"/>
    </source>
</evidence>
<gene>
    <name evidence="10" type="ORF">C8D82_114111</name>
</gene>
<evidence type="ECO:0000313" key="10">
    <source>
        <dbReference type="EMBL" id="PVY41497.1"/>
    </source>
</evidence>
<dbReference type="NCBIfam" id="NF003716">
    <property type="entry name" value="PRK05326.1-3"/>
    <property type="match status" value="1"/>
</dbReference>
<dbReference type="OrthoDB" id="9810759at2"/>
<organism evidence="10 11">
    <name type="scientific">Victivallis vadensis</name>
    <dbReference type="NCBI Taxonomy" id="172901"/>
    <lineage>
        <taxon>Bacteria</taxon>
        <taxon>Pseudomonadati</taxon>
        <taxon>Lentisphaerota</taxon>
        <taxon>Lentisphaeria</taxon>
        <taxon>Victivallales</taxon>
        <taxon>Victivallaceae</taxon>
        <taxon>Victivallis</taxon>
    </lineage>
</organism>
<feature type="domain" description="RCK C-terminal" evidence="9">
    <location>
        <begin position="448"/>
        <end position="529"/>
    </location>
</feature>
<feature type="transmembrane region" description="Helical" evidence="8">
    <location>
        <begin position="260"/>
        <end position="277"/>
    </location>
</feature>
<dbReference type="InterPro" id="IPR006037">
    <property type="entry name" value="RCK_C"/>
</dbReference>
<dbReference type="Pfam" id="PF02080">
    <property type="entry name" value="TrkA_C"/>
    <property type="match status" value="1"/>
</dbReference>
<proteinExistence type="predicted"/>
<keyword evidence="2" id="KW-0813">Transport</keyword>
<dbReference type="InterPro" id="IPR036721">
    <property type="entry name" value="RCK_C_sf"/>
</dbReference>
<accession>A0A2U1AZ25</accession>
<keyword evidence="4 8" id="KW-0812">Transmembrane</keyword>
<sequence>MEKLAFNLSIFLTVVAVLILAGAASSKLAAIISRCSQRVSTAPLHTAKPLSYILSRVASWINVPVLVMFLGVGMLAGSEGFGGIRYDDPFSANIIGTVAMAFILYSGGYDTSWKSVKSVIGYGSILSSVGVLLTAAAVGFGTYGFFRLLGMDYPLSWCLLLGSIVSSTDAAAVFAILRSKSVSLKGKLQPLLEYESGSNDPMATFLTLFMIDVITRPEVTSYWSILWTFPLRMGIGILLGIVIGKLATKFFNIIDFDYDGLYYVVGIGVVLLAYGASDWGFGTEYLRGNGFMAAYVCGMVMGNSKFTYQHGLGRFHDGIGWLMQVTLFGMLGLLVSPHGLLKALWFGLGISLIMMFVARPLVVFLCMIGSKFTMKERTFVSWVGLRGGAPIMLATFPLMYKVENSAVMFNIVFLIVLTSVVFQGKTLMPFAKLLGLDKPLKVSPRVPLEFENTGTMSGDMREFEILPGSPLIDKKLSQLGLPKGALVLLIRRGDNFVVPHGSTLVHEADGLMVLAEPEVLDETVKVLGQEEPEE</sequence>